<feature type="non-terminal residue" evidence="1">
    <location>
        <position position="56"/>
    </location>
</feature>
<proteinExistence type="predicted"/>
<accession>A0A392Q7U6</accession>
<organism evidence="1 2">
    <name type="scientific">Trifolium medium</name>
    <dbReference type="NCBI Taxonomy" id="97028"/>
    <lineage>
        <taxon>Eukaryota</taxon>
        <taxon>Viridiplantae</taxon>
        <taxon>Streptophyta</taxon>
        <taxon>Embryophyta</taxon>
        <taxon>Tracheophyta</taxon>
        <taxon>Spermatophyta</taxon>
        <taxon>Magnoliopsida</taxon>
        <taxon>eudicotyledons</taxon>
        <taxon>Gunneridae</taxon>
        <taxon>Pentapetalae</taxon>
        <taxon>rosids</taxon>
        <taxon>fabids</taxon>
        <taxon>Fabales</taxon>
        <taxon>Fabaceae</taxon>
        <taxon>Papilionoideae</taxon>
        <taxon>50 kb inversion clade</taxon>
        <taxon>NPAAA clade</taxon>
        <taxon>Hologalegina</taxon>
        <taxon>IRL clade</taxon>
        <taxon>Trifolieae</taxon>
        <taxon>Trifolium</taxon>
    </lineage>
</organism>
<protein>
    <submittedName>
        <fullName evidence="1">Uncharacterized protein</fullName>
    </submittedName>
</protein>
<name>A0A392Q7U6_9FABA</name>
<keyword evidence="2" id="KW-1185">Reference proteome</keyword>
<evidence type="ECO:0000313" key="2">
    <source>
        <dbReference type="Proteomes" id="UP000265520"/>
    </source>
</evidence>
<reference evidence="1 2" key="1">
    <citation type="journal article" date="2018" name="Front. Plant Sci.">
        <title>Red Clover (Trifolium pratense) and Zigzag Clover (T. medium) - A Picture of Genomic Similarities and Differences.</title>
        <authorList>
            <person name="Dluhosova J."/>
            <person name="Istvanek J."/>
            <person name="Nedelnik J."/>
            <person name="Repkova J."/>
        </authorList>
    </citation>
    <scope>NUCLEOTIDE SEQUENCE [LARGE SCALE GENOMIC DNA]</scope>
    <source>
        <strain evidence="2">cv. 10/8</strain>
        <tissue evidence="1">Leaf</tissue>
    </source>
</reference>
<sequence>MERYVTLTLTLHREIDELSLLESTLRKALLNNNNNTTNNKSRISDLEQKIFWQKQE</sequence>
<comment type="caution">
    <text evidence="1">The sequence shown here is derived from an EMBL/GenBank/DDBJ whole genome shotgun (WGS) entry which is preliminary data.</text>
</comment>
<dbReference type="AlphaFoldDB" id="A0A392Q7U6"/>
<dbReference type="EMBL" id="LXQA010117390">
    <property type="protein sequence ID" value="MCI19957.1"/>
    <property type="molecule type" value="Genomic_DNA"/>
</dbReference>
<evidence type="ECO:0000313" key="1">
    <source>
        <dbReference type="EMBL" id="MCI19957.1"/>
    </source>
</evidence>
<dbReference type="Proteomes" id="UP000265520">
    <property type="component" value="Unassembled WGS sequence"/>
</dbReference>